<dbReference type="GO" id="GO:0003677">
    <property type="term" value="F:DNA binding"/>
    <property type="evidence" value="ECO:0007669"/>
    <property type="project" value="UniProtKB-KW"/>
</dbReference>
<evidence type="ECO:0000256" key="8">
    <source>
        <dbReference type="ARBA" id="ARBA00023235"/>
    </source>
</evidence>
<comment type="caution">
    <text evidence="15">The sequence shown here is derived from an EMBL/GenBank/DDBJ whole genome shotgun (WGS) entry which is preliminary data.</text>
</comment>
<dbReference type="SUPFAM" id="SSF52540">
    <property type="entry name" value="P-loop containing nucleoside triphosphate hydrolases"/>
    <property type="match status" value="1"/>
</dbReference>
<dbReference type="InterPro" id="IPR000836">
    <property type="entry name" value="PRTase_dom"/>
</dbReference>
<evidence type="ECO:0000256" key="9">
    <source>
        <dbReference type="ARBA" id="ARBA00034617"/>
    </source>
</evidence>
<evidence type="ECO:0000256" key="2">
    <source>
        <dbReference type="ARBA" id="ARBA00022723"/>
    </source>
</evidence>
<dbReference type="EC" id="5.6.2.4" evidence="10"/>
<keyword evidence="16" id="KW-1185">Reference proteome</keyword>
<keyword evidence="6" id="KW-0067">ATP-binding</keyword>
<dbReference type="GO" id="GO:0005737">
    <property type="term" value="C:cytoplasm"/>
    <property type="evidence" value="ECO:0007669"/>
    <property type="project" value="TreeGrafter"/>
</dbReference>
<comment type="catalytic activity">
    <reaction evidence="9">
        <text>Couples ATP hydrolysis with the unwinding of duplex DNA by translocating in the 3'-5' direction.</text>
        <dbReference type="EC" id="5.6.2.4"/>
    </reaction>
</comment>
<evidence type="ECO:0000256" key="7">
    <source>
        <dbReference type="ARBA" id="ARBA00023125"/>
    </source>
</evidence>
<dbReference type="GO" id="GO:0009378">
    <property type="term" value="F:four-way junction helicase activity"/>
    <property type="evidence" value="ECO:0007669"/>
    <property type="project" value="TreeGrafter"/>
</dbReference>
<keyword evidence="7" id="KW-0238">DNA-binding</keyword>
<comment type="similarity">
    <text evidence="1">Belongs to the helicase family. RecQ subfamily.</text>
</comment>
<evidence type="ECO:0000313" key="15">
    <source>
        <dbReference type="EMBL" id="TDT14629.1"/>
    </source>
</evidence>
<dbReference type="GO" id="GO:0016787">
    <property type="term" value="F:hydrolase activity"/>
    <property type="evidence" value="ECO:0007669"/>
    <property type="project" value="UniProtKB-KW"/>
</dbReference>
<dbReference type="CDD" id="cd06223">
    <property type="entry name" value="PRTases_typeI"/>
    <property type="match status" value="1"/>
</dbReference>
<reference evidence="15 16" key="1">
    <citation type="submission" date="2019-03" db="EMBL/GenBank/DDBJ databases">
        <title>Sequencing the genomes of 1000 actinobacteria strains.</title>
        <authorList>
            <person name="Klenk H.-P."/>
        </authorList>
    </citation>
    <scope>NUCLEOTIDE SEQUENCE [LARGE SCALE GENOMIC DNA]</scope>
    <source>
        <strain evidence="15 16">DSM 18936</strain>
    </source>
</reference>
<evidence type="ECO:0000256" key="1">
    <source>
        <dbReference type="ARBA" id="ARBA00005446"/>
    </source>
</evidence>
<keyword evidence="4" id="KW-0378">Hydrolase</keyword>
<dbReference type="InterPro" id="IPR004589">
    <property type="entry name" value="DNA_helicase_ATP-dep_RecQ"/>
</dbReference>
<dbReference type="AlphaFoldDB" id="A0A4R7HVU0"/>
<dbReference type="InterPro" id="IPR032284">
    <property type="entry name" value="RecQ_Zn-bd"/>
</dbReference>
<dbReference type="GO" id="GO:0006281">
    <property type="term" value="P:DNA repair"/>
    <property type="evidence" value="ECO:0007669"/>
    <property type="project" value="TreeGrafter"/>
</dbReference>
<dbReference type="SMART" id="SM00490">
    <property type="entry name" value="HELICc"/>
    <property type="match status" value="1"/>
</dbReference>
<evidence type="ECO:0000256" key="5">
    <source>
        <dbReference type="ARBA" id="ARBA00022806"/>
    </source>
</evidence>
<keyword evidence="3" id="KW-0547">Nucleotide-binding</keyword>
<feature type="domain" description="Helicase ATP-binding" evidence="13">
    <location>
        <begin position="35"/>
        <end position="211"/>
    </location>
</feature>
<dbReference type="Gene3D" id="3.40.50.300">
    <property type="entry name" value="P-loop containing nucleotide triphosphate hydrolases"/>
    <property type="match status" value="2"/>
</dbReference>
<dbReference type="PROSITE" id="PS51192">
    <property type="entry name" value="HELICASE_ATP_BIND_1"/>
    <property type="match status" value="1"/>
</dbReference>
<dbReference type="GO" id="GO:0046872">
    <property type="term" value="F:metal ion binding"/>
    <property type="evidence" value="ECO:0007669"/>
    <property type="project" value="UniProtKB-KW"/>
</dbReference>
<dbReference type="Proteomes" id="UP000294558">
    <property type="component" value="Unassembled WGS sequence"/>
</dbReference>
<dbReference type="InterPro" id="IPR027417">
    <property type="entry name" value="P-loop_NTPase"/>
</dbReference>
<dbReference type="SUPFAM" id="SSF53271">
    <property type="entry name" value="PRTase-like"/>
    <property type="match status" value="1"/>
</dbReference>
<dbReference type="NCBIfam" id="TIGR00614">
    <property type="entry name" value="recQ_fam"/>
    <property type="match status" value="1"/>
</dbReference>
<accession>A0A4R7HVU0</accession>
<feature type="domain" description="Helicase C-terminal" evidence="14">
    <location>
        <begin position="234"/>
        <end position="383"/>
    </location>
</feature>
<evidence type="ECO:0000259" key="13">
    <source>
        <dbReference type="PROSITE" id="PS51192"/>
    </source>
</evidence>
<dbReference type="InterPro" id="IPR014001">
    <property type="entry name" value="Helicase_ATP-bd"/>
</dbReference>
<organism evidence="15 16">
    <name type="scientific">Ilumatobacter fluminis</name>
    <dbReference type="NCBI Taxonomy" id="467091"/>
    <lineage>
        <taxon>Bacteria</taxon>
        <taxon>Bacillati</taxon>
        <taxon>Actinomycetota</taxon>
        <taxon>Acidimicrobiia</taxon>
        <taxon>Acidimicrobiales</taxon>
        <taxon>Ilumatobacteraceae</taxon>
        <taxon>Ilumatobacter</taxon>
    </lineage>
</organism>
<dbReference type="Pfam" id="PF00271">
    <property type="entry name" value="Helicase_C"/>
    <property type="match status" value="1"/>
</dbReference>
<dbReference type="InterPro" id="IPR001650">
    <property type="entry name" value="Helicase_C-like"/>
</dbReference>
<dbReference type="EMBL" id="SOAU01000001">
    <property type="protein sequence ID" value="TDT14629.1"/>
    <property type="molecule type" value="Genomic_DNA"/>
</dbReference>
<evidence type="ECO:0000256" key="3">
    <source>
        <dbReference type="ARBA" id="ARBA00022741"/>
    </source>
</evidence>
<dbReference type="GO" id="GO:0043138">
    <property type="term" value="F:3'-5' DNA helicase activity"/>
    <property type="evidence" value="ECO:0007669"/>
    <property type="project" value="UniProtKB-EC"/>
</dbReference>
<dbReference type="GO" id="GO:0043590">
    <property type="term" value="C:bacterial nucleoid"/>
    <property type="evidence" value="ECO:0007669"/>
    <property type="project" value="TreeGrafter"/>
</dbReference>
<sequence length="695" mass="76663">MLGFMAADDLLLDALRKLTGRADASFRDGQREAISALVDSRSRVLVVQRTGWGKSAVYFLTTHLLREQGFGPTLLISPLLALMRNQIDAATRLGLRCETINSASATTVHELEGQLRADEVDLILISPERLANPQFAEKIMPLVGERPGLIVIDEVHCISDWGHDFRPDYRRIGRLLDELAGTSVPILGCTATANDRVVADVAVQLGAELTTFRGPLRRDGLALSAHALDRPAERLAWLAETVPTLDGSGIVYCLTVRDVDNVTDWLRSKGVNVEAYHGGLPNEERLAAEAKLQRNEIKALVATTALGMGYDKPDLGFVVHFQSPGSPVAYYQQVGRAGRALDRSEGILLRGLEDAAIQDYFIENAFAAEHLVNDLVEAYDRFDEPASLIRAQEYVNVSIGRLEMVAKQLDVDGVLERVEGSKYARTDVPWEYPAERINAVTAARRREQQSMLDYFHTDGCRMRHIADLLDDPDASDCGICDNCTGSTATIDLPTELVAEAERFLRKRPIELTTKKQVYDPERGSRRNFPKEERAEDGRVLGIWGDAGWGQLVRRGKLDDGVFDDQLVDAFVEMVEEWGPDPAPTWVTCVPSLRYPRLVPDFAIAVAARLGLPFEPVVVKVDERPPQVEQQNSVHQQINIEGAFAVDGTVSGGPVLLIDDIVDSSWTMTDVARRLRRAGAGPVWPAALASSSKRES</sequence>
<dbReference type="GO" id="GO:0005524">
    <property type="term" value="F:ATP binding"/>
    <property type="evidence" value="ECO:0007669"/>
    <property type="project" value="UniProtKB-KW"/>
</dbReference>
<dbReference type="PANTHER" id="PTHR13710:SF105">
    <property type="entry name" value="ATP-DEPENDENT DNA HELICASE Q1"/>
    <property type="match status" value="1"/>
</dbReference>
<evidence type="ECO:0000256" key="12">
    <source>
        <dbReference type="ARBA" id="ARBA00044550"/>
    </source>
</evidence>
<dbReference type="GO" id="GO:0030894">
    <property type="term" value="C:replisome"/>
    <property type="evidence" value="ECO:0007669"/>
    <property type="project" value="TreeGrafter"/>
</dbReference>
<evidence type="ECO:0000256" key="4">
    <source>
        <dbReference type="ARBA" id="ARBA00022801"/>
    </source>
</evidence>
<dbReference type="PANTHER" id="PTHR13710">
    <property type="entry name" value="DNA HELICASE RECQ FAMILY MEMBER"/>
    <property type="match status" value="1"/>
</dbReference>
<keyword evidence="2" id="KW-0479">Metal-binding</keyword>
<proteinExistence type="inferred from homology"/>
<dbReference type="SMART" id="SM00487">
    <property type="entry name" value="DEXDc"/>
    <property type="match status" value="1"/>
</dbReference>
<protein>
    <recommendedName>
        <fullName evidence="11">ATP-dependent DNA helicase RecQ</fullName>
        <ecNumber evidence="10">5.6.2.4</ecNumber>
    </recommendedName>
    <alternativeName>
        <fullName evidence="12">DNA 3'-5' helicase RecQ</fullName>
    </alternativeName>
</protein>
<dbReference type="GO" id="GO:0006310">
    <property type="term" value="P:DNA recombination"/>
    <property type="evidence" value="ECO:0007669"/>
    <property type="project" value="InterPro"/>
</dbReference>
<dbReference type="InterPro" id="IPR029057">
    <property type="entry name" value="PRTase-like"/>
</dbReference>
<dbReference type="Pfam" id="PF16124">
    <property type="entry name" value="RecQ_Zn_bind"/>
    <property type="match status" value="1"/>
</dbReference>
<evidence type="ECO:0000256" key="10">
    <source>
        <dbReference type="ARBA" id="ARBA00034808"/>
    </source>
</evidence>
<dbReference type="PROSITE" id="PS51194">
    <property type="entry name" value="HELICASE_CTER"/>
    <property type="match status" value="1"/>
</dbReference>
<keyword evidence="5 15" id="KW-0347">Helicase</keyword>
<dbReference type="Pfam" id="PF00270">
    <property type="entry name" value="DEAD"/>
    <property type="match status" value="1"/>
</dbReference>
<dbReference type="Gene3D" id="3.40.50.2020">
    <property type="match status" value="1"/>
</dbReference>
<evidence type="ECO:0000259" key="14">
    <source>
        <dbReference type="PROSITE" id="PS51194"/>
    </source>
</evidence>
<evidence type="ECO:0000256" key="6">
    <source>
        <dbReference type="ARBA" id="ARBA00022840"/>
    </source>
</evidence>
<name>A0A4R7HVU0_9ACTN</name>
<gene>
    <name evidence="15" type="ORF">BDK89_0184</name>
</gene>
<evidence type="ECO:0000256" key="11">
    <source>
        <dbReference type="ARBA" id="ARBA00044535"/>
    </source>
</evidence>
<dbReference type="InterPro" id="IPR011545">
    <property type="entry name" value="DEAD/DEAH_box_helicase_dom"/>
</dbReference>
<evidence type="ECO:0000313" key="16">
    <source>
        <dbReference type="Proteomes" id="UP000294558"/>
    </source>
</evidence>
<keyword evidence="8" id="KW-0413">Isomerase</keyword>